<dbReference type="GO" id="GO:0005975">
    <property type="term" value="P:carbohydrate metabolic process"/>
    <property type="evidence" value="ECO:0007669"/>
    <property type="project" value="InterPro"/>
</dbReference>
<feature type="domain" description="GH15-like" evidence="2">
    <location>
        <begin position="360"/>
        <end position="761"/>
    </location>
</feature>
<dbReference type="EMBL" id="BIXY01000029">
    <property type="protein sequence ID" value="GCF08711.1"/>
    <property type="molecule type" value="Genomic_DNA"/>
</dbReference>
<organism evidence="5 6">
    <name type="scientific">Dictyobacter arantiisoli</name>
    <dbReference type="NCBI Taxonomy" id="2014874"/>
    <lineage>
        <taxon>Bacteria</taxon>
        <taxon>Bacillati</taxon>
        <taxon>Chloroflexota</taxon>
        <taxon>Ktedonobacteria</taxon>
        <taxon>Ktedonobacterales</taxon>
        <taxon>Dictyobacteraceae</taxon>
        <taxon>Dictyobacter</taxon>
    </lineage>
</organism>
<sequence length="1114" mass="119109">MLQDGNDAFSQQFTRRQLYWYVLLALMIVLLPVGRWIIDTGQVGAMKTAAAAGGPGALAYFDLARKDCLGTAQNTSSKVWYTVADGVLSDVYYPTIDTTNVKTLQFVVTDGRSFTDLQTRDMTYTVKELNGPELACEVTSTAKSGKYRIVTDYVTDPHHNTVVLNIRFTPLTGTVSDYKLYIRYDATINGNGGGGTGNGGADNAAIDTSQGRSIPISYDTNTKTNAANRDYAQPVYSALDASLPFKQASSGFVDTSSDGLQQLDTSHMLTTLTSDAIDGNVVQTTQADLSHKGDLTLALGFGETQTAAVQSVRGSLNSSFATILAQYTAGWLRYDTQLKIPHPQAAEVTQSHIDPGKLLQEYYLNANVIKASEDKTFAGAIVASLASPWGQAISAGDPNNTYFGSYREIFARDLYETWTALYLDGDLSTARDAVNFLFYHQQQADGSMPRNSLLNGKTAPDSFNTQLDEASYPIIMAYQMGMTDATLYKNHIKAAANFVISHGPSYGVERWEEQGGYSPSTIAAEIAGLVAAADIAQKNHDLPSATVWRGVADDWQRSLKSWTVTDNGPLSKQPYFIRLSKTGDPNIANPYNLGNGGPTLDQRSVIDAGFLELVRLGELSPQDADIANSLAVVDKTIKVQTASGAGWDRYNGDGYGDGANDGHPWAPGGKGAGHIWPALSAERGEYQLANGATGTALSLLASMQQLSGGVGLIPEQDWDSANLAPSAYGTDPTTASIGFQIGKPDGSANPLTWSTASYVRLFNDIATQKIGEQPDDTYQRYVAHKTSQARLTITSPAQNSAVSASPITVTGTGTAGDTIVISATNTDQQSQTSTAMIKVASNGTFKTSIPVTGGNTVLNTVALSPQGATAHDQRTIYYDYTAGTLLFESHDPGNDDYGPGNYAYPTAADFHAGAYDIQDFRVYDTGDTIVFKLQTRDLTPTFGSALGAQLIDVYVHNPNAAVLSTAAAYPQRNYTLAQSAAWSQLLEVEGFGQRYIDGQGKTLGNITISANAISRTITFSVPKAILGTPTSSWGFTVTLTGQDGYSPDQARAFTTTPGAYSFGICQTANNDPHCTVDPTTVPKIMDTLTPNGVSQSDELDYTKHTVVLQAVTIP</sequence>
<keyword evidence="6" id="KW-1185">Reference proteome</keyword>
<dbReference type="Gene3D" id="2.60.40.10">
    <property type="entry name" value="Immunoglobulins"/>
    <property type="match status" value="1"/>
</dbReference>
<dbReference type="InterPro" id="IPR019248">
    <property type="entry name" value="Glucodextran_C"/>
</dbReference>
<name>A0A5A5TB50_9CHLR</name>
<accession>A0A5A5TB50</accession>
<evidence type="ECO:0000259" key="4">
    <source>
        <dbReference type="Pfam" id="PF09985"/>
    </source>
</evidence>
<dbReference type="Pfam" id="PF09137">
    <property type="entry name" value="Glucodextran_N"/>
    <property type="match status" value="1"/>
</dbReference>
<feature type="domain" description="Glucodextranase N-terminal" evidence="3">
    <location>
        <begin position="51"/>
        <end position="335"/>
    </location>
</feature>
<dbReference type="Gene3D" id="1.50.10.10">
    <property type="match status" value="1"/>
</dbReference>
<dbReference type="Gene3D" id="2.70.98.10">
    <property type="match status" value="1"/>
</dbReference>
<dbReference type="Pfam" id="PF00723">
    <property type="entry name" value="Glyco_hydro_15"/>
    <property type="match status" value="1"/>
</dbReference>
<feature type="domain" description="Glucodextranase-like C-terminal" evidence="4">
    <location>
        <begin position="887"/>
        <end position="1102"/>
    </location>
</feature>
<dbReference type="SUPFAM" id="SSF49344">
    <property type="entry name" value="CBD9-like"/>
    <property type="match status" value="1"/>
</dbReference>
<dbReference type="GO" id="GO:0030246">
    <property type="term" value="F:carbohydrate binding"/>
    <property type="evidence" value="ECO:0007669"/>
    <property type="project" value="InterPro"/>
</dbReference>
<gene>
    <name evidence="5" type="ORF">KDI_22750</name>
</gene>
<dbReference type="InterPro" id="IPR011013">
    <property type="entry name" value="Gal_mutarotase_sf_dom"/>
</dbReference>
<reference evidence="5 6" key="1">
    <citation type="submission" date="2019-01" db="EMBL/GenBank/DDBJ databases">
        <title>Draft genome sequence of Dictyobacter sp. Uno17.</title>
        <authorList>
            <person name="Wang C.M."/>
            <person name="Zheng Y."/>
            <person name="Sakai Y."/>
            <person name="Abe K."/>
            <person name="Yokota A."/>
            <person name="Yabe S."/>
        </authorList>
    </citation>
    <scope>NUCLEOTIDE SEQUENCE [LARGE SCALE GENOMIC DNA]</scope>
    <source>
        <strain evidence="5 6">Uno17</strain>
    </source>
</reference>
<comment type="caution">
    <text evidence="5">The sequence shown here is derived from an EMBL/GenBank/DDBJ whole genome shotgun (WGS) entry which is preliminary data.</text>
</comment>
<dbReference type="SUPFAM" id="SSF74650">
    <property type="entry name" value="Galactose mutarotase-like"/>
    <property type="match status" value="1"/>
</dbReference>
<evidence type="ECO:0000259" key="2">
    <source>
        <dbReference type="Pfam" id="PF00723"/>
    </source>
</evidence>
<dbReference type="GO" id="GO:0016757">
    <property type="term" value="F:glycosyltransferase activity"/>
    <property type="evidence" value="ECO:0007669"/>
    <property type="project" value="UniProtKB-ARBA"/>
</dbReference>
<dbReference type="CDD" id="cd07430">
    <property type="entry name" value="GH15_N"/>
    <property type="match status" value="1"/>
</dbReference>
<dbReference type="Pfam" id="PF09985">
    <property type="entry name" value="Glucodextran_C"/>
    <property type="match status" value="1"/>
</dbReference>
<protein>
    <submittedName>
        <fullName evidence="5">Glucan 1,4-alpha-glucosidase</fullName>
    </submittedName>
</protein>
<feature type="transmembrane region" description="Helical" evidence="1">
    <location>
        <begin position="18"/>
        <end position="38"/>
    </location>
</feature>
<dbReference type="InterPro" id="IPR014718">
    <property type="entry name" value="GH-type_carb-bd"/>
</dbReference>
<evidence type="ECO:0000259" key="3">
    <source>
        <dbReference type="Pfam" id="PF09137"/>
    </source>
</evidence>
<dbReference type="Proteomes" id="UP000322530">
    <property type="component" value="Unassembled WGS sequence"/>
</dbReference>
<keyword evidence="1" id="KW-0812">Transmembrane</keyword>
<dbReference type="InterPro" id="IPR008928">
    <property type="entry name" value="6-hairpin_glycosidase_sf"/>
</dbReference>
<dbReference type="InterPro" id="IPR013783">
    <property type="entry name" value="Ig-like_fold"/>
</dbReference>
<dbReference type="Gene3D" id="2.60.40.1190">
    <property type="match status" value="1"/>
</dbReference>
<proteinExistence type="predicted"/>
<dbReference type="InterPro" id="IPR012341">
    <property type="entry name" value="6hp_glycosidase-like_sf"/>
</dbReference>
<dbReference type="PANTHER" id="PTHR31616">
    <property type="entry name" value="TREHALASE"/>
    <property type="match status" value="1"/>
</dbReference>
<dbReference type="PANTHER" id="PTHR31616:SF0">
    <property type="entry name" value="GLUCAN 1,4-ALPHA-GLUCOSIDASE"/>
    <property type="match status" value="1"/>
</dbReference>
<evidence type="ECO:0000256" key="1">
    <source>
        <dbReference type="SAM" id="Phobius"/>
    </source>
</evidence>
<evidence type="ECO:0000313" key="6">
    <source>
        <dbReference type="Proteomes" id="UP000322530"/>
    </source>
</evidence>
<dbReference type="InterPro" id="IPR015220">
    <property type="entry name" value="Glucodextranase_N"/>
</dbReference>
<keyword evidence="1" id="KW-1133">Transmembrane helix</keyword>
<dbReference type="AlphaFoldDB" id="A0A5A5TB50"/>
<dbReference type="CDD" id="cd09626">
    <property type="entry name" value="DOMON_glucodextranase_like"/>
    <property type="match status" value="1"/>
</dbReference>
<dbReference type="RefSeq" id="WP_235932554.1">
    <property type="nucleotide sequence ID" value="NZ_BIXY01000029.1"/>
</dbReference>
<dbReference type="SUPFAM" id="SSF48208">
    <property type="entry name" value="Six-hairpin glycosidases"/>
    <property type="match status" value="1"/>
</dbReference>
<dbReference type="InterPro" id="IPR011613">
    <property type="entry name" value="GH15-like"/>
</dbReference>
<evidence type="ECO:0000313" key="5">
    <source>
        <dbReference type="EMBL" id="GCF08711.1"/>
    </source>
</evidence>
<dbReference type="GO" id="GO:0004553">
    <property type="term" value="F:hydrolase activity, hydrolyzing O-glycosyl compounds"/>
    <property type="evidence" value="ECO:0007669"/>
    <property type="project" value="TreeGrafter"/>
</dbReference>
<keyword evidence="1" id="KW-0472">Membrane</keyword>